<evidence type="ECO:0000313" key="3">
    <source>
        <dbReference type="Proteomes" id="UP001172142"/>
    </source>
</evidence>
<dbReference type="Gene3D" id="3.10.450.50">
    <property type="match status" value="1"/>
</dbReference>
<proteinExistence type="predicted"/>
<feature type="domain" description="SnoaL-like" evidence="1">
    <location>
        <begin position="16"/>
        <end position="112"/>
    </location>
</feature>
<comment type="caution">
    <text evidence="2">The sequence shown here is derived from an EMBL/GenBank/DDBJ whole genome shotgun (WGS) entry which is preliminary data.</text>
</comment>
<evidence type="ECO:0000259" key="1">
    <source>
        <dbReference type="Pfam" id="PF12680"/>
    </source>
</evidence>
<keyword evidence="3" id="KW-1185">Reference proteome</keyword>
<dbReference type="InterPro" id="IPR032710">
    <property type="entry name" value="NTF2-like_dom_sf"/>
</dbReference>
<protein>
    <submittedName>
        <fullName evidence="2">Nuclear transport factor 2 family protein</fullName>
    </submittedName>
</protein>
<dbReference type="Proteomes" id="UP001172142">
    <property type="component" value="Unassembled WGS sequence"/>
</dbReference>
<name>A0ABT8NGG3_9BACL</name>
<accession>A0ABT8NGG3</accession>
<dbReference type="RefSeq" id="WP_301857311.1">
    <property type="nucleotide sequence ID" value="NZ_JAUJWU010000005.1"/>
</dbReference>
<dbReference type="SUPFAM" id="SSF54427">
    <property type="entry name" value="NTF2-like"/>
    <property type="match status" value="1"/>
</dbReference>
<dbReference type="InterPro" id="IPR037401">
    <property type="entry name" value="SnoaL-like"/>
</dbReference>
<sequence>MADVKSEKFFKEMNIAFVIGDLDFIEKHIADDITWEMEGEKTIRGKEEFLSYVGAMDTNHDVKVTIDKVRTEGLQATVIGKMMVNEKDGNVKSYSYQDIYEVNSETGGKITSLTSVVHEDK</sequence>
<gene>
    <name evidence="2" type="ORF">QWY13_15950</name>
</gene>
<reference evidence="2 3" key="1">
    <citation type="submission" date="2023-07" db="EMBL/GenBank/DDBJ databases">
        <title>Novel species in genus Planococcus.</title>
        <authorList>
            <person name="Ning S."/>
        </authorList>
    </citation>
    <scope>NUCLEOTIDE SEQUENCE [LARGE SCALE GENOMIC DNA]</scope>
    <source>
        <strain evidence="2 3">N017</strain>
    </source>
</reference>
<evidence type="ECO:0000313" key="2">
    <source>
        <dbReference type="EMBL" id="MDN7246975.1"/>
    </source>
</evidence>
<organism evidence="2 3">
    <name type="scientific">Planococcus shenhongbingii</name>
    <dbReference type="NCBI Taxonomy" id="3058398"/>
    <lineage>
        <taxon>Bacteria</taxon>
        <taxon>Bacillati</taxon>
        <taxon>Bacillota</taxon>
        <taxon>Bacilli</taxon>
        <taxon>Bacillales</taxon>
        <taxon>Caryophanaceae</taxon>
        <taxon>Planococcus</taxon>
    </lineage>
</organism>
<dbReference type="Pfam" id="PF12680">
    <property type="entry name" value="SnoaL_2"/>
    <property type="match status" value="1"/>
</dbReference>
<dbReference type="EMBL" id="JAUJWU010000005">
    <property type="protein sequence ID" value="MDN7246975.1"/>
    <property type="molecule type" value="Genomic_DNA"/>
</dbReference>